<dbReference type="PANTHER" id="PTHR21404:SF3">
    <property type="entry name" value="SMALL RNA 2'-O-METHYLTRANSFERASE"/>
    <property type="match status" value="1"/>
</dbReference>
<dbReference type="InterPro" id="IPR029063">
    <property type="entry name" value="SAM-dependent_MTases_sf"/>
</dbReference>
<comment type="cofactor">
    <cofactor evidence="1">
        <name>Mg(2+)</name>
        <dbReference type="ChEBI" id="CHEBI:18420"/>
    </cofactor>
</comment>
<name>A0A8C5G9P6_GOUWI</name>
<evidence type="ECO:0000256" key="1">
    <source>
        <dbReference type="ARBA" id="ARBA00001946"/>
    </source>
</evidence>
<reference evidence="14" key="2">
    <citation type="submission" date="2025-08" db="UniProtKB">
        <authorList>
            <consortium name="Ensembl"/>
        </authorList>
    </citation>
    <scope>IDENTIFICATION</scope>
</reference>
<evidence type="ECO:0000256" key="5">
    <source>
        <dbReference type="ARBA" id="ARBA00022679"/>
    </source>
</evidence>
<evidence type="ECO:0000256" key="12">
    <source>
        <dbReference type="ARBA" id="ARBA00035025"/>
    </source>
</evidence>
<dbReference type="CDD" id="cd02440">
    <property type="entry name" value="AdoMet_MTases"/>
    <property type="match status" value="1"/>
</dbReference>
<accession>A0A8C5G9P6</accession>
<sequence length="437" mass="49658">MASMFNPSLHKQRHQFVVDFIQRNKPKKVVDLGCGECSLLSRLKFRREIELLVGVDIDERKLRRKTLGLAPLSTDFLQPTFEQLRVELYHGSVLEKDARVRGFDLVTSIEVIEHLHLADVKCFSAVVFGYMAPKAVIISTPNSEFNPLLPGLSGFRHSDHKFEWTRAEFTSWALEACCHYGYEVEFTGVGRAPQGQQVGFCSQIAVFHRVRRENICNVPPGYDPEDEFSYTQLYSVNYPSLRDNNTLRRVLVSEVLYWTETLKNKWMEERSGDPGAEFSSWLAARGKQLHENQTTWQEYLEHPSDQCSTRALWDGEGYDHLPSAEHQQPFTLHSSLWVPLGFLCSCIPKVSSLSGSVEHLKLLLMDAPEVRLSVDGSAVIVNCLQQNDQNEKEVNDIEDTGSADACQFNSTAERVEDWEDEVYDEGSPCVKTSSGRV</sequence>
<reference evidence="14" key="1">
    <citation type="submission" date="2020-06" db="EMBL/GenBank/DDBJ databases">
        <authorList>
            <consortium name="Wellcome Sanger Institute Data Sharing"/>
        </authorList>
    </citation>
    <scope>NUCLEOTIDE SEQUENCE [LARGE SCALE GENOMIC DNA]</scope>
</reference>
<gene>
    <name evidence="14" type="primary">henmt1</name>
</gene>
<dbReference type="GO" id="GO:0034587">
    <property type="term" value="P:piRNA processing"/>
    <property type="evidence" value="ECO:0007669"/>
    <property type="project" value="TreeGrafter"/>
</dbReference>
<dbReference type="GO" id="GO:0046872">
    <property type="term" value="F:metal ion binding"/>
    <property type="evidence" value="ECO:0007669"/>
    <property type="project" value="UniProtKB-KW"/>
</dbReference>
<evidence type="ECO:0000313" key="14">
    <source>
        <dbReference type="Ensembl" id="ENSGWIP00000025077.1"/>
    </source>
</evidence>
<dbReference type="PANTHER" id="PTHR21404">
    <property type="entry name" value="HEN1"/>
    <property type="match status" value="1"/>
</dbReference>
<dbReference type="EC" id="2.1.1.386" evidence="12"/>
<dbReference type="GO" id="GO:0090486">
    <property type="term" value="F:small RNA 2'-O-methyltransferase activity"/>
    <property type="evidence" value="ECO:0007669"/>
    <property type="project" value="UniProtKB-EC"/>
</dbReference>
<keyword evidence="6" id="KW-0949">S-adenosyl-L-methionine</keyword>
<dbReference type="Pfam" id="PF13489">
    <property type="entry name" value="Methyltransf_23"/>
    <property type="match status" value="1"/>
</dbReference>
<comment type="catalytic activity">
    <reaction evidence="13">
        <text>small RNA 3'-end nucleotide + S-adenosyl-L-methionine = small RNA 3'-end 2'-O-methylnucleotide + S-adenosyl-L-homocysteine + H(+)</text>
        <dbReference type="Rhea" id="RHEA:37887"/>
        <dbReference type="Rhea" id="RHEA-COMP:10415"/>
        <dbReference type="Rhea" id="RHEA-COMP:10416"/>
        <dbReference type="ChEBI" id="CHEBI:15378"/>
        <dbReference type="ChEBI" id="CHEBI:57856"/>
        <dbReference type="ChEBI" id="CHEBI:59789"/>
        <dbReference type="ChEBI" id="CHEBI:74896"/>
        <dbReference type="ChEBI" id="CHEBI:74898"/>
        <dbReference type="EC" id="2.1.1.386"/>
    </reaction>
</comment>
<evidence type="ECO:0000256" key="8">
    <source>
        <dbReference type="ARBA" id="ARBA00022842"/>
    </source>
</evidence>
<dbReference type="RefSeq" id="XP_028299557.1">
    <property type="nucleotide sequence ID" value="XM_028443756.1"/>
</dbReference>
<dbReference type="InterPro" id="IPR026610">
    <property type="entry name" value="Hen1"/>
</dbReference>
<dbReference type="Gene3D" id="3.40.50.150">
    <property type="entry name" value="Vaccinia Virus protein VP39"/>
    <property type="match status" value="1"/>
</dbReference>
<organism evidence="14 15">
    <name type="scientific">Gouania willdenowi</name>
    <name type="common">Blunt-snouted clingfish</name>
    <name type="synonym">Lepadogaster willdenowi</name>
    <dbReference type="NCBI Taxonomy" id="441366"/>
    <lineage>
        <taxon>Eukaryota</taxon>
        <taxon>Metazoa</taxon>
        <taxon>Chordata</taxon>
        <taxon>Craniata</taxon>
        <taxon>Vertebrata</taxon>
        <taxon>Euteleostomi</taxon>
        <taxon>Actinopterygii</taxon>
        <taxon>Neopterygii</taxon>
        <taxon>Teleostei</taxon>
        <taxon>Neoteleostei</taxon>
        <taxon>Acanthomorphata</taxon>
        <taxon>Ovalentaria</taxon>
        <taxon>Blenniimorphae</taxon>
        <taxon>Blenniiformes</taxon>
        <taxon>Gobiesocoidei</taxon>
        <taxon>Gobiesocidae</taxon>
        <taxon>Gobiesocinae</taxon>
        <taxon>Gouania</taxon>
    </lineage>
</organism>
<evidence type="ECO:0000256" key="7">
    <source>
        <dbReference type="ARBA" id="ARBA00022723"/>
    </source>
</evidence>
<dbReference type="Ensembl" id="ENSGWIT00000027420.1">
    <property type="protein sequence ID" value="ENSGWIP00000025077.1"/>
    <property type="gene ID" value="ENSGWIG00000013272.1"/>
</dbReference>
<dbReference type="AlphaFoldDB" id="A0A8C5G9P6"/>
<protein>
    <recommendedName>
        <fullName evidence="3">Small RNA 2'-O-methyltransferase</fullName>
        <ecNumber evidence="12">2.1.1.386</ecNumber>
    </recommendedName>
    <alternativeName>
        <fullName evidence="11">HEN1 methyltransferase homolog 1</fullName>
    </alternativeName>
</protein>
<keyword evidence="8" id="KW-0460">Magnesium</keyword>
<comment type="similarity">
    <text evidence="2">Belongs to the methyltransferase superfamily. HEN1 family.</text>
</comment>
<keyword evidence="10" id="KW-0943">RNA-mediated gene silencing</keyword>
<dbReference type="RefSeq" id="XP_028299558.1">
    <property type="nucleotide sequence ID" value="XM_028443757.1"/>
</dbReference>
<evidence type="ECO:0000256" key="10">
    <source>
        <dbReference type="ARBA" id="ARBA00023158"/>
    </source>
</evidence>
<dbReference type="FunFam" id="3.40.50.150:FF:000124">
    <property type="entry name" value="HEN methyltransferase 1"/>
    <property type="match status" value="1"/>
</dbReference>
<dbReference type="GO" id="GO:0003723">
    <property type="term" value="F:RNA binding"/>
    <property type="evidence" value="ECO:0007669"/>
    <property type="project" value="UniProtKB-KW"/>
</dbReference>
<keyword evidence="5" id="KW-0808">Transferase</keyword>
<keyword evidence="7" id="KW-0479">Metal-binding</keyword>
<dbReference type="CTD" id="113802"/>
<evidence type="ECO:0000313" key="15">
    <source>
        <dbReference type="Proteomes" id="UP000694680"/>
    </source>
</evidence>
<dbReference type="GO" id="GO:0005737">
    <property type="term" value="C:cytoplasm"/>
    <property type="evidence" value="ECO:0007669"/>
    <property type="project" value="TreeGrafter"/>
</dbReference>
<keyword evidence="9" id="KW-0694">RNA-binding</keyword>
<dbReference type="GO" id="GO:0030422">
    <property type="term" value="P:siRNA processing"/>
    <property type="evidence" value="ECO:0007669"/>
    <property type="project" value="TreeGrafter"/>
</dbReference>
<reference evidence="14" key="3">
    <citation type="submission" date="2025-09" db="UniProtKB">
        <authorList>
            <consortium name="Ensembl"/>
        </authorList>
    </citation>
    <scope>IDENTIFICATION</scope>
</reference>
<dbReference type="GeneID" id="114461567"/>
<proteinExistence type="inferred from homology"/>
<evidence type="ECO:0000256" key="3">
    <source>
        <dbReference type="ARBA" id="ARBA00021330"/>
    </source>
</evidence>
<evidence type="ECO:0000256" key="9">
    <source>
        <dbReference type="ARBA" id="ARBA00022884"/>
    </source>
</evidence>
<keyword evidence="15" id="KW-1185">Reference proteome</keyword>
<evidence type="ECO:0000256" key="2">
    <source>
        <dbReference type="ARBA" id="ARBA00009026"/>
    </source>
</evidence>
<dbReference type="GO" id="GO:0005634">
    <property type="term" value="C:nucleus"/>
    <property type="evidence" value="ECO:0007669"/>
    <property type="project" value="TreeGrafter"/>
</dbReference>
<dbReference type="Proteomes" id="UP000694680">
    <property type="component" value="Chromosome 4"/>
</dbReference>
<evidence type="ECO:0000256" key="4">
    <source>
        <dbReference type="ARBA" id="ARBA00022603"/>
    </source>
</evidence>
<evidence type="ECO:0000256" key="6">
    <source>
        <dbReference type="ARBA" id="ARBA00022691"/>
    </source>
</evidence>
<dbReference type="SUPFAM" id="SSF53335">
    <property type="entry name" value="S-adenosyl-L-methionine-dependent methyltransferases"/>
    <property type="match status" value="1"/>
</dbReference>
<evidence type="ECO:0000256" key="11">
    <source>
        <dbReference type="ARBA" id="ARBA00029981"/>
    </source>
</evidence>
<evidence type="ECO:0000256" key="13">
    <source>
        <dbReference type="ARBA" id="ARBA00048418"/>
    </source>
</evidence>
<dbReference type="GO" id="GO:0001510">
    <property type="term" value="P:RNA methylation"/>
    <property type="evidence" value="ECO:0007669"/>
    <property type="project" value="InterPro"/>
</dbReference>
<keyword evidence="4" id="KW-0489">Methyltransferase</keyword>